<dbReference type="KEGG" id="cbk:CLL_A2386"/>
<proteinExistence type="predicted"/>
<accession>B2TRM9</accession>
<organism evidence="1">
    <name type="scientific">Clostridium botulinum (strain Eklund 17B / Type B)</name>
    <dbReference type="NCBI Taxonomy" id="935198"/>
    <lineage>
        <taxon>Bacteria</taxon>
        <taxon>Bacillati</taxon>
        <taxon>Bacillota</taxon>
        <taxon>Clostridia</taxon>
        <taxon>Eubacteriales</taxon>
        <taxon>Clostridiaceae</taxon>
        <taxon>Clostridium</taxon>
    </lineage>
</organism>
<reference evidence="1" key="1">
    <citation type="submission" date="2009-06" db="EMBL/GenBank/DDBJ databases">
        <authorList>
            <consortium name="US DOE Joint Genome Institute (JGI-PGF)"/>
            <person name="Lucas S."/>
            <person name="Copeland A."/>
            <person name="Lapidus A."/>
            <person name="Glavina del Rio T."/>
            <person name="Dalin E."/>
            <person name="Tice H."/>
            <person name="Bruce D."/>
            <person name="Goodwin L."/>
            <person name="Pitluck S."/>
            <person name="Kyrpides N."/>
            <person name="Mavromatis K."/>
            <person name="Ivanova N."/>
            <person name="Saunders E."/>
            <person name="Brettin T."/>
            <person name="Detter J.C."/>
            <person name="Han C."/>
            <person name="Larimer F."/>
            <person name="Land M."/>
            <person name="Hauser L."/>
            <person name="Markowitz V."/>
            <person name="Cheng J.-F."/>
            <person name="Hugenholtz P."/>
            <person name="Woyke T."/>
            <person name="Wu D."/>
            <person name="Gronow S."/>
            <person name="Klenk H.-P."/>
            <person name="Eisen J.A."/>
        </authorList>
    </citation>
    <scope>NUCLEOTIDE SEQUENCE</scope>
    <source>
        <strain evidence="1">Eklund 17B</strain>
    </source>
</reference>
<reference evidence="1" key="2">
    <citation type="submission" date="2009-08" db="EMBL/GenBank/DDBJ databases">
        <authorList>
            <person name="Shrivastava S."/>
            <person name="Brinkac L.M."/>
            <person name="Dodson R.J."/>
            <person name="Harkins D.M."/>
            <person name="Durkin A.S."/>
            <person name="Sutton G."/>
        </authorList>
    </citation>
    <scope>NUCLEOTIDE SEQUENCE</scope>
    <source>
        <strain evidence="1">Eklund 17B</strain>
    </source>
</reference>
<evidence type="ECO:0000313" key="1">
    <source>
        <dbReference type="EMBL" id="ACD22369.1"/>
    </source>
</evidence>
<gene>
    <name evidence="1" type="ordered locus">CLL_A2386</name>
</gene>
<name>B2TRM9_CLOBB</name>
<sequence>MRKQYNDNYSRIPNRLFYMKNEDEEREEEIEYIKKGTIMEVVEDNKVILILHELYLGSDFRFKCYRTIDSLLKDIGYKLDKDNRKAIKNILLKLREMGYINFEGTETSIKSTTLLRIDVKNLKDNTKNNFVELAQCEIDKIMSLECDQRTKMGMLKFYLYIKARVYKREKTNDDTYLDRNSNAKAEATWQSFYFIHKWTNIKEEQASKYVDMLVELDMITVYKGKYKFKEKNNDLWKDLSSIYVINDLQASVEDIKEEIKLCVKQYIYILNRKGCIVTPI</sequence>
<dbReference type="EMBL" id="CP001056">
    <property type="protein sequence ID" value="ACD22369.1"/>
    <property type="molecule type" value="Genomic_DNA"/>
</dbReference>
<dbReference type="HOGENOM" id="CLU_992880_0_0_9"/>
<dbReference type="AlphaFoldDB" id="B2TRM9"/>
<protein>
    <submittedName>
        <fullName evidence="1">Uncharacterized protein</fullName>
    </submittedName>
</protein>